<dbReference type="AlphaFoldDB" id="N2BHK0"/>
<dbReference type="HOGENOM" id="CLU_1684138_0_0_7"/>
<comment type="caution">
    <text evidence="1">The sequence shown here is derived from an EMBL/GenBank/DDBJ whole genome shotgun (WGS) entry which is preliminary data.</text>
</comment>
<evidence type="ECO:0000313" key="2">
    <source>
        <dbReference type="Proteomes" id="UP000012527"/>
    </source>
</evidence>
<dbReference type="EMBL" id="AQFW01000004">
    <property type="protein sequence ID" value="EMZ41237.1"/>
    <property type="molecule type" value="Genomic_DNA"/>
</dbReference>
<evidence type="ECO:0000313" key="1">
    <source>
        <dbReference type="EMBL" id="EMZ41237.1"/>
    </source>
</evidence>
<reference evidence="1 2" key="1">
    <citation type="submission" date="2013-02" db="EMBL/GenBank/DDBJ databases">
        <title>The Genome Sequence of Helicobacter bilis WiWa.</title>
        <authorList>
            <consortium name="The Broad Institute Genome Sequencing Platform"/>
            <person name="Ward D."/>
            <person name="Overstreet A.-M.C."/>
            <person name="Ramer-Tait A.E."/>
            <person name="Phillips G.J."/>
            <person name="Wannemuehler M.J."/>
            <person name="Walker B."/>
            <person name="Young S.K."/>
            <person name="Zeng Q."/>
            <person name="Gargeya S."/>
            <person name="Fitzgerald M."/>
            <person name="Haas B."/>
            <person name="Abouelleil A."/>
            <person name="Alvarado L."/>
            <person name="Arachchi H.M."/>
            <person name="Berlin A.M."/>
            <person name="Chapman S.B."/>
            <person name="Dewar J."/>
            <person name="Goldberg J."/>
            <person name="Griggs A."/>
            <person name="Gujja S."/>
            <person name="Hansen M."/>
            <person name="Howarth C."/>
            <person name="Imamovic A."/>
            <person name="Larimer J."/>
            <person name="McCowan C."/>
            <person name="Murphy C."/>
            <person name="Neiman D."/>
            <person name="Pearson M."/>
            <person name="Priest M."/>
            <person name="Roberts A."/>
            <person name="Saif S."/>
            <person name="Shea T."/>
            <person name="Sisk P."/>
            <person name="Sykes S."/>
            <person name="Wortman J."/>
            <person name="Nusbaum C."/>
            <person name="Birren B."/>
        </authorList>
    </citation>
    <scope>NUCLEOTIDE SEQUENCE [LARGE SCALE GENOMIC DNA]</scope>
    <source>
        <strain evidence="1 2">WiWa</strain>
    </source>
</reference>
<dbReference type="Proteomes" id="UP000012527">
    <property type="component" value="Unassembled WGS sequence"/>
</dbReference>
<sequence length="172" mass="19886">MSNRLNIQNKSKFLSPTHIGYNSTITLEVLKPQDLNQYRLTNVIQMQVADLQLASQIFFNQKEVASQSKYIFTLDKRTQIALECNSKKEEGNIKGITQEAFHNAISPILPNKQETLDINTIMVELASFLNEKDIQKSISKIDTRFNEIKRKPHSYTNKRFILPNMDNLEENP</sequence>
<name>N2BHK0_9HELI</name>
<proteinExistence type="predicted"/>
<gene>
    <name evidence="1" type="ORF">C826_00252</name>
</gene>
<protein>
    <submittedName>
        <fullName evidence="1">Uncharacterized protein</fullName>
    </submittedName>
</protein>
<organism evidence="1 2">
    <name type="scientific">Helicobacter bilis WiWa</name>
    <dbReference type="NCBI Taxonomy" id="1235804"/>
    <lineage>
        <taxon>Bacteria</taxon>
        <taxon>Pseudomonadati</taxon>
        <taxon>Campylobacterota</taxon>
        <taxon>Epsilonproteobacteria</taxon>
        <taxon>Campylobacterales</taxon>
        <taxon>Helicobacteraceae</taxon>
        <taxon>Helicobacter</taxon>
    </lineage>
</organism>
<dbReference type="PATRIC" id="fig|1235804.3.peg.268"/>
<accession>N2BHK0</accession>